<dbReference type="OrthoDB" id="1523755at2"/>
<organism evidence="2 3">
    <name type="scientific">Haliscomenobacter hydrossis (strain ATCC 27775 / DSM 1100 / LMG 10767 / O)</name>
    <dbReference type="NCBI Taxonomy" id="760192"/>
    <lineage>
        <taxon>Bacteria</taxon>
        <taxon>Pseudomonadati</taxon>
        <taxon>Bacteroidota</taxon>
        <taxon>Saprospiria</taxon>
        <taxon>Saprospirales</taxon>
        <taxon>Haliscomenobacteraceae</taxon>
        <taxon>Haliscomenobacter</taxon>
    </lineage>
</organism>
<dbReference type="NCBIfam" id="TIGR04183">
    <property type="entry name" value="Por_Secre_tail"/>
    <property type="match status" value="1"/>
</dbReference>
<dbReference type="SUPFAM" id="SSF49384">
    <property type="entry name" value="Carbohydrate-binding domain"/>
    <property type="match status" value="2"/>
</dbReference>
<sequence>MQRFYAFFTFLALWSVQLSAQSANCLNIYLAQADASGSDTLVLDVRVRDFNGVVGLQYTSKWDTAVLDFIGVSNFGLPELRSSNFSLGSPNLNKGLLSLSWFKLDSTYRQDGARLYSLKFFIKNKVATATSIQFADEPVPSEVTYNGTRALSIPGLIGLKVNLKSTNSSDPLHITRICSAMSTCLDSLASAFVEASGGTAPYRYLWLGKTQNFQERAITGAKPGPYLLWVIDAKQDTALALVGVSKASQPGFGIYVNISIACDDTSKQKATITAANLALPGTFSFAWSNGQRDENVAVSSIRVSKDSIYSLTVTDASGCKVTLPNLSAAICYNDTNPVDTIPQDTIMYPGANLSVENTIAKSGEVFCADVVASNIPSLSGLQFALRWDTSMLTFHSVKYPKPEVIDPNTLGLNKAAKGELRFVKVYSPFAAAFAYEKLFEVCFSSKSSGDSTQIVFAPDILPTLAIDAQQNIIPLNTYAGSALVFPAIWPGDADRNGTVDQFDLLPIGLAYGTSGTTRSNPQITWEAQSTQKWGKTLVNSNIDLAFVDADGNGLIDAADTSAMARNWQRKHNDGLPKLNQPEIRTGGASLFINADTVLSGPGQWFPLELGTPDQAAENVYGLAFSVVYNPNEVKENELKFSPETSWLGTLGQDLLAFQRHNPTAGRIDVALVRSDGRNVSGSGRIGKVKITIEDVILNLRDGENPKIQLGIENVRLINNADHLVPITPLSSTPSAKKQVSTSAYNPYLDARIRVYPQPATDLLYLDYGDLQLRSVQLLQLDGKALSGILAPQRSLSLAGVPAGVYLLKVVAESGVAMKKVLVTR</sequence>
<evidence type="ECO:0000256" key="1">
    <source>
        <dbReference type="SAM" id="SignalP"/>
    </source>
</evidence>
<feature type="signal peptide" evidence="1">
    <location>
        <begin position="1"/>
        <end position="20"/>
    </location>
</feature>
<dbReference type="AlphaFoldDB" id="F4KT87"/>
<dbReference type="HOGENOM" id="CLU_347429_0_0_10"/>
<protein>
    <recommendedName>
        <fullName evidence="4">Secretion system C-terminal sorting domain-containing protein</fullName>
    </recommendedName>
</protein>
<dbReference type="Proteomes" id="UP000008461">
    <property type="component" value="Chromosome"/>
</dbReference>
<keyword evidence="1" id="KW-0732">Signal</keyword>
<dbReference type="KEGG" id="hhy:Halhy_3285"/>
<evidence type="ECO:0008006" key="4">
    <source>
        <dbReference type="Google" id="ProtNLM"/>
    </source>
</evidence>
<dbReference type="RefSeq" id="WP_013765685.1">
    <property type="nucleotide sequence ID" value="NC_015510.1"/>
</dbReference>
<dbReference type="CDD" id="cd08547">
    <property type="entry name" value="Type_II_cohesin"/>
    <property type="match status" value="1"/>
</dbReference>
<dbReference type="InterPro" id="IPR018247">
    <property type="entry name" value="EF_Hand_1_Ca_BS"/>
</dbReference>
<evidence type="ECO:0000313" key="3">
    <source>
        <dbReference type="Proteomes" id="UP000008461"/>
    </source>
</evidence>
<reference key="2">
    <citation type="submission" date="2011-04" db="EMBL/GenBank/DDBJ databases">
        <title>Complete sequence of chromosome of Haliscomenobacter hydrossis DSM 1100.</title>
        <authorList>
            <consortium name="US DOE Joint Genome Institute (JGI-PGF)"/>
            <person name="Lucas S."/>
            <person name="Han J."/>
            <person name="Lapidus A."/>
            <person name="Bruce D."/>
            <person name="Goodwin L."/>
            <person name="Pitluck S."/>
            <person name="Peters L."/>
            <person name="Kyrpides N."/>
            <person name="Mavromatis K."/>
            <person name="Ivanova N."/>
            <person name="Ovchinnikova G."/>
            <person name="Pagani I."/>
            <person name="Daligault H."/>
            <person name="Detter J.C."/>
            <person name="Han C."/>
            <person name="Land M."/>
            <person name="Hauser L."/>
            <person name="Markowitz V."/>
            <person name="Cheng J.-F."/>
            <person name="Hugenholtz P."/>
            <person name="Woyke T."/>
            <person name="Wu D."/>
            <person name="Verbarg S."/>
            <person name="Frueling A."/>
            <person name="Brambilla E."/>
            <person name="Klenk H.-P."/>
            <person name="Eisen J.A."/>
        </authorList>
    </citation>
    <scope>NUCLEOTIDE SEQUENCE</scope>
    <source>
        <strain>DSM 1100</strain>
    </source>
</reference>
<dbReference type="eggNOG" id="COG0384">
    <property type="taxonomic scope" value="Bacteria"/>
</dbReference>
<feature type="chain" id="PRO_5003317069" description="Secretion system C-terminal sorting domain-containing protein" evidence="1">
    <location>
        <begin position="21"/>
        <end position="824"/>
    </location>
</feature>
<keyword evidence="3" id="KW-1185">Reference proteome</keyword>
<dbReference type="PROSITE" id="PS00018">
    <property type="entry name" value="EF_HAND_1"/>
    <property type="match status" value="1"/>
</dbReference>
<dbReference type="GO" id="GO:0030246">
    <property type="term" value="F:carbohydrate binding"/>
    <property type="evidence" value="ECO:0007669"/>
    <property type="project" value="InterPro"/>
</dbReference>
<dbReference type="STRING" id="760192.Halhy_3285"/>
<name>F4KT87_HALH1</name>
<dbReference type="InterPro" id="IPR008965">
    <property type="entry name" value="CBM2/CBM3_carb-bd_dom_sf"/>
</dbReference>
<accession>F4KT87</accession>
<dbReference type="InterPro" id="IPR026444">
    <property type="entry name" value="Secre_tail"/>
</dbReference>
<proteinExistence type="predicted"/>
<dbReference type="EMBL" id="CP002691">
    <property type="protein sequence ID" value="AEE51144.1"/>
    <property type="molecule type" value="Genomic_DNA"/>
</dbReference>
<gene>
    <name evidence="2" type="ordered locus">Halhy_3285</name>
</gene>
<dbReference type="Gene3D" id="2.60.40.680">
    <property type="match status" value="2"/>
</dbReference>
<evidence type="ECO:0000313" key="2">
    <source>
        <dbReference type="EMBL" id="AEE51144.1"/>
    </source>
</evidence>
<reference evidence="2 3" key="1">
    <citation type="journal article" date="2011" name="Stand. Genomic Sci.">
        <title>Complete genome sequence of Haliscomenobacter hydrossis type strain (O).</title>
        <authorList>
            <consortium name="US DOE Joint Genome Institute (JGI-PGF)"/>
            <person name="Daligault H."/>
            <person name="Lapidus A."/>
            <person name="Zeytun A."/>
            <person name="Nolan M."/>
            <person name="Lucas S."/>
            <person name="Del Rio T.G."/>
            <person name="Tice H."/>
            <person name="Cheng J.F."/>
            <person name="Tapia R."/>
            <person name="Han C."/>
            <person name="Goodwin L."/>
            <person name="Pitluck S."/>
            <person name="Liolios K."/>
            <person name="Pagani I."/>
            <person name="Ivanova N."/>
            <person name="Huntemann M."/>
            <person name="Mavromatis K."/>
            <person name="Mikhailova N."/>
            <person name="Pati A."/>
            <person name="Chen A."/>
            <person name="Palaniappan K."/>
            <person name="Land M."/>
            <person name="Hauser L."/>
            <person name="Brambilla E.M."/>
            <person name="Rohde M."/>
            <person name="Verbarg S."/>
            <person name="Goker M."/>
            <person name="Bristow J."/>
            <person name="Eisen J.A."/>
            <person name="Markowitz V."/>
            <person name="Hugenholtz P."/>
            <person name="Kyrpides N.C."/>
            <person name="Klenk H.P."/>
            <person name="Woyke T."/>
        </authorList>
    </citation>
    <scope>NUCLEOTIDE SEQUENCE [LARGE SCALE GENOMIC DNA]</scope>
    <source>
        <strain evidence="3">ATCC 27775 / DSM 1100 / LMG 10767 / O</strain>
    </source>
</reference>